<organism evidence="1 2">
    <name type="scientific">Russula earlei</name>
    <dbReference type="NCBI Taxonomy" id="71964"/>
    <lineage>
        <taxon>Eukaryota</taxon>
        <taxon>Fungi</taxon>
        <taxon>Dikarya</taxon>
        <taxon>Basidiomycota</taxon>
        <taxon>Agaricomycotina</taxon>
        <taxon>Agaricomycetes</taxon>
        <taxon>Russulales</taxon>
        <taxon>Russulaceae</taxon>
        <taxon>Russula</taxon>
    </lineage>
</organism>
<name>A0ACC0UKS3_9AGAM</name>
<keyword evidence="2" id="KW-1185">Reference proteome</keyword>
<keyword evidence="1" id="KW-0489">Methyltransferase</keyword>
<proteinExistence type="predicted"/>
<dbReference type="EMBL" id="JAGFNK010000019">
    <property type="protein sequence ID" value="KAI9511664.1"/>
    <property type="molecule type" value="Genomic_DNA"/>
</dbReference>
<reference evidence="1" key="1">
    <citation type="submission" date="2021-03" db="EMBL/GenBank/DDBJ databases">
        <title>Evolutionary priming and transition to the ectomycorrhizal habit in an iconic lineage of mushroom-forming fungi: is preadaptation a requirement?</title>
        <authorList>
            <consortium name="DOE Joint Genome Institute"/>
            <person name="Looney B.P."/>
            <person name="Miyauchi S."/>
            <person name="Morin E."/>
            <person name="Drula E."/>
            <person name="Courty P.E."/>
            <person name="Chicoki N."/>
            <person name="Fauchery L."/>
            <person name="Kohler A."/>
            <person name="Kuo A."/>
            <person name="LaButti K."/>
            <person name="Pangilinan J."/>
            <person name="Lipzen A."/>
            <person name="Riley R."/>
            <person name="Andreopoulos W."/>
            <person name="He G."/>
            <person name="Johnson J."/>
            <person name="Barry K.W."/>
            <person name="Grigoriev I.V."/>
            <person name="Nagy L."/>
            <person name="Hibbett D."/>
            <person name="Henrissat B."/>
            <person name="Matheny P.B."/>
            <person name="Labbe J."/>
            <person name="Martin A.F."/>
        </authorList>
    </citation>
    <scope>NUCLEOTIDE SEQUENCE</scope>
    <source>
        <strain evidence="1">BPL698</strain>
    </source>
</reference>
<protein>
    <submittedName>
        <fullName evidence="1">S-adenosyl-L-methionine-dependent methyltransferase</fullName>
    </submittedName>
</protein>
<gene>
    <name evidence="1" type="ORF">F5148DRAFT_1280622</name>
</gene>
<accession>A0ACC0UKS3</accession>
<evidence type="ECO:0000313" key="2">
    <source>
        <dbReference type="Proteomes" id="UP001207468"/>
    </source>
</evidence>
<comment type="caution">
    <text evidence="1">The sequence shown here is derived from an EMBL/GenBank/DDBJ whole genome shotgun (WGS) entry which is preliminary data.</text>
</comment>
<evidence type="ECO:0000313" key="1">
    <source>
        <dbReference type="EMBL" id="KAI9511664.1"/>
    </source>
</evidence>
<dbReference type="Proteomes" id="UP001207468">
    <property type="component" value="Unassembled WGS sequence"/>
</dbReference>
<keyword evidence="1" id="KW-0808">Transferase</keyword>
<sequence length="727" mass="80988">MARTKMKESRKRGSGHKPRVTNPDDDKRDDLLQKSDMKNQKFEAYYEKQLAIPSDEWCKFLDTCREPLPSTFRIAGSRETAAVLTSVVQDTYIPHLTGVVFEDQPIPPPMALPWYPNGLAWQFNVPKKALRRSPEFKKFHAFLVFETEVGNITRQEAVSMLPPLFLDVEPHHFVLDMCAAPGSKTSQLLESLHSSQSLLESCVPPGLLIANDSDYKRTHLLIHQTARLPSPAFMVTNVDASIFPSLYLPPESVADSSERKTRPSSLLFDRILCDVPCSGDGTIRKNVGIWKKWNAYGWQWLACACFHLGSRFMGKPNCSSRLQLRILQRAMRMLRRGGKIVYSTCSLNPVENEAVVAEALRTVPGFELVDSRPTILRDILNTTSPRFLMEKAQRVSVGVIGLQQKNLAWLGGHVYSSSGTREGKRTAEEVAEVYDVKKARLEGDEDVLMASATTELPMSKPTDSEPSFTSTVRTRSATKEVQKEKQQDSGTGEYVFKEMPYTFVSPGDPIVENCKQVPSLWDFPSSNLLVRNPAGEPTRSLYLTNDIGTKIFMRQESGFGRRDGGDGEDGAERVPRFRVLSEGLPVVLPYIKPETILDADVPALRVLLETYYPLLSSFGEAFRRDVGGRPQGSHVVRFRAGGTVDGASDVHRRLTHDLVLPVWRSTSSVSLMIDKKAKSALSLRVFGEDFTVAGRQARSGMDDAREPDVPETETETEGAEGVKAGTV</sequence>